<dbReference type="Pfam" id="PF02254">
    <property type="entry name" value="TrkA_N"/>
    <property type="match status" value="1"/>
</dbReference>
<protein>
    <submittedName>
        <fullName evidence="4">Potassium channel family protein</fullName>
    </submittedName>
</protein>
<keyword evidence="2" id="KW-0812">Transmembrane</keyword>
<dbReference type="Pfam" id="PF07885">
    <property type="entry name" value="Ion_trans_2"/>
    <property type="match status" value="1"/>
</dbReference>
<dbReference type="EMBL" id="JAERRF010000003">
    <property type="protein sequence ID" value="MBL1096173.1"/>
    <property type="molecule type" value="Genomic_DNA"/>
</dbReference>
<feature type="domain" description="RCK N-terminal" evidence="3">
    <location>
        <begin position="139"/>
        <end position="258"/>
    </location>
</feature>
<dbReference type="InterPro" id="IPR050721">
    <property type="entry name" value="Trk_Ktr_HKT_K-transport"/>
</dbReference>
<dbReference type="InterPro" id="IPR003148">
    <property type="entry name" value="RCK_N"/>
</dbReference>
<organism evidence="4 5">
    <name type="scientific">Streptomyces coffeae</name>
    <dbReference type="NCBI Taxonomy" id="621382"/>
    <lineage>
        <taxon>Bacteria</taxon>
        <taxon>Bacillati</taxon>
        <taxon>Actinomycetota</taxon>
        <taxon>Actinomycetes</taxon>
        <taxon>Kitasatosporales</taxon>
        <taxon>Streptomycetaceae</taxon>
        <taxon>Streptomyces</taxon>
    </lineage>
</organism>
<feature type="transmembrane region" description="Helical" evidence="2">
    <location>
        <begin position="99"/>
        <end position="122"/>
    </location>
</feature>
<keyword evidence="2" id="KW-1133">Transmembrane helix</keyword>
<dbReference type="PROSITE" id="PS51201">
    <property type="entry name" value="RCK_N"/>
    <property type="match status" value="1"/>
</dbReference>
<dbReference type="Proteomes" id="UP000634229">
    <property type="component" value="Unassembled WGS sequence"/>
</dbReference>
<accession>A0ABS1N827</accession>
<comment type="subcellular location">
    <subcellularLocation>
        <location evidence="1">Cell membrane</location>
        <topology evidence="1">Multi-pass membrane protein</topology>
    </subcellularLocation>
</comment>
<evidence type="ECO:0000256" key="1">
    <source>
        <dbReference type="ARBA" id="ARBA00004651"/>
    </source>
</evidence>
<evidence type="ECO:0000259" key="3">
    <source>
        <dbReference type="PROSITE" id="PS51201"/>
    </source>
</evidence>
<dbReference type="SUPFAM" id="SSF81324">
    <property type="entry name" value="Voltage-gated potassium channels"/>
    <property type="match status" value="1"/>
</dbReference>
<dbReference type="SUPFAM" id="SSF51735">
    <property type="entry name" value="NAD(P)-binding Rossmann-fold domains"/>
    <property type="match status" value="1"/>
</dbReference>
<feature type="transmembrane region" description="Helical" evidence="2">
    <location>
        <begin position="33"/>
        <end position="52"/>
    </location>
</feature>
<keyword evidence="4" id="KW-0407">Ion channel</keyword>
<reference evidence="4 5" key="1">
    <citation type="submission" date="2021-01" db="EMBL/GenBank/DDBJ databases">
        <title>WGS of actinomycetes isolated from Thailand.</title>
        <authorList>
            <person name="Thawai C."/>
        </authorList>
    </citation>
    <scope>NUCLEOTIDE SEQUENCE [LARGE SCALE GENOMIC DNA]</scope>
    <source>
        <strain evidence="4 5">CA1R205</strain>
    </source>
</reference>
<evidence type="ECO:0000256" key="2">
    <source>
        <dbReference type="SAM" id="Phobius"/>
    </source>
</evidence>
<comment type="caution">
    <text evidence="4">The sequence shown here is derived from an EMBL/GenBank/DDBJ whole genome shotgun (WGS) entry which is preliminary data.</text>
</comment>
<dbReference type="GO" id="GO:0034220">
    <property type="term" value="P:monoatomic ion transmembrane transport"/>
    <property type="evidence" value="ECO:0007669"/>
    <property type="project" value="UniProtKB-KW"/>
</dbReference>
<gene>
    <name evidence="4" type="ORF">JK363_05730</name>
</gene>
<keyword evidence="2" id="KW-0472">Membrane</keyword>
<dbReference type="Gene3D" id="3.40.50.720">
    <property type="entry name" value="NAD(P)-binding Rossmann-like Domain"/>
    <property type="match status" value="1"/>
</dbReference>
<keyword evidence="4" id="KW-0813">Transport</keyword>
<keyword evidence="4" id="KW-0406">Ion transport</keyword>
<dbReference type="PANTHER" id="PTHR43833">
    <property type="entry name" value="POTASSIUM CHANNEL PROTEIN 2-RELATED-RELATED"/>
    <property type="match status" value="1"/>
</dbReference>
<proteinExistence type="predicted"/>
<keyword evidence="5" id="KW-1185">Reference proteome</keyword>
<dbReference type="InterPro" id="IPR036291">
    <property type="entry name" value="NAD(P)-bd_dom_sf"/>
</dbReference>
<sequence>MKLPSQDAAARTPEDTSHRVRLPHFPAGPLRQVVRRVLLALLVMVLTVVIVYTDRTGYHDNSDESVDFLDAVYYSTVTLSTTGYGDIVPYSDSARLSNILLVTPLRVIFLIILVGTTLEVLAERTREQYRLNRWRSALRDHTVVVGFGTKGRSAVQTLCATGLRKNQVVVVDPNHKVIEAANAEGFAGVVGDATRSDVLLRAEAQRARQFVIATQRDDTAVLVTLTARQLNKRANIVAAVREEENAPLLRQSGADAVITSASAAGRLLGMSVQSPTAGAVIEDLIQQGSGLDLVERTVVKAEVGRSVRDTDDLVVSVRRGHRLLAYDDPDASPLQAADRLITIVRAPTPQEE</sequence>
<name>A0ABS1N827_9ACTN</name>
<dbReference type="Gene3D" id="1.10.287.70">
    <property type="match status" value="1"/>
</dbReference>
<evidence type="ECO:0000313" key="4">
    <source>
        <dbReference type="EMBL" id="MBL1096173.1"/>
    </source>
</evidence>
<dbReference type="InterPro" id="IPR013099">
    <property type="entry name" value="K_chnl_dom"/>
</dbReference>
<dbReference type="RefSeq" id="WP_201872070.1">
    <property type="nucleotide sequence ID" value="NZ_JAERRF010000003.1"/>
</dbReference>
<dbReference type="PANTHER" id="PTHR43833:SF9">
    <property type="entry name" value="POTASSIUM CHANNEL PROTEIN YUGO-RELATED"/>
    <property type="match status" value="1"/>
</dbReference>
<evidence type="ECO:0000313" key="5">
    <source>
        <dbReference type="Proteomes" id="UP000634229"/>
    </source>
</evidence>